<feature type="signal peptide" evidence="1">
    <location>
        <begin position="1"/>
        <end position="22"/>
    </location>
</feature>
<feature type="domain" description="SPOR" evidence="2">
    <location>
        <begin position="190"/>
        <end position="276"/>
    </location>
</feature>
<dbReference type="PROSITE" id="PS51724">
    <property type="entry name" value="SPOR"/>
    <property type="match status" value="1"/>
</dbReference>
<accession>A0ABV4UBR4</accession>
<gene>
    <name evidence="3" type="ORF">ACERK3_18100</name>
</gene>
<dbReference type="Proteomes" id="UP001575105">
    <property type="component" value="Unassembled WGS sequence"/>
</dbReference>
<dbReference type="InterPro" id="IPR011990">
    <property type="entry name" value="TPR-like_helical_dom_sf"/>
</dbReference>
<dbReference type="SUPFAM" id="SSF110997">
    <property type="entry name" value="Sporulation related repeat"/>
    <property type="match status" value="1"/>
</dbReference>
<reference evidence="3 4" key="1">
    <citation type="submission" date="2024-08" db="EMBL/GenBank/DDBJ databases">
        <title>Whole-genome sequencing of halo(alkali)philic microorganisms from hypersaline lakes.</title>
        <authorList>
            <person name="Sorokin D.Y."/>
            <person name="Merkel A.Y."/>
            <person name="Messina E."/>
            <person name="Yakimov M."/>
        </authorList>
    </citation>
    <scope>NUCLEOTIDE SEQUENCE [LARGE SCALE GENOMIC DNA]</scope>
    <source>
        <strain evidence="3 4">AB-hyl4</strain>
    </source>
</reference>
<keyword evidence="1" id="KW-0732">Signal</keyword>
<dbReference type="SUPFAM" id="SSF48452">
    <property type="entry name" value="TPR-like"/>
    <property type="match status" value="1"/>
</dbReference>
<dbReference type="RefSeq" id="WP_425347110.1">
    <property type="nucleotide sequence ID" value="NZ_JBGUBD010000016.1"/>
</dbReference>
<evidence type="ECO:0000313" key="3">
    <source>
        <dbReference type="EMBL" id="MFA9480189.1"/>
    </source>
</evidence>
<dbReference type="InterPro" id="IPR036680">
    <property type="entry name" value="SPOR-like_sf"/>
</dbReference>
<dbReference type="InterPro" id="IPR007730">
    <property type="entry name" value="SPOR-like_dom"/>
</dbReference>
<evidence type="ECO:0000256" key="1">
    <source>
        <dbReference type="SAM" id="SignalP"/>
    </source>
</evidence>
<name>A0ABV4UBR4_9BACT</name>
<sequence length="277" mass="29819">MFSVKDLAVLRAWRGAAGVMMAAVCMLALTAGLSGCATGGPGEGADYAELYEQGQYEAAYHAGSARARRGDLLDRDEAAYVGGLAAMRIGRLNSAERLLRQASRSRDGSLRGDALANLGLLQYRSGRYEQAADQLTQGAEYLSGEDRAQAYFYAGIAQQRLGRWPQARTSLLLARNTTESESLRQRALDQLSVTGYTVQLGAFSTEENARSAAEEVAERSVEMRFGSPRIVPARSTDGRTMTLVHVGTFSSYQGAYDARARMGVTNAIIVPLAGRTN</sequence>
<dbReference type="Gene3D" id="1.25.40.10">
    <property type="entry name" value="Tetratricopeptide repeat domain"/>
    <property type="match status" value="1"/>
</dbReference>
<evidence type="ECO:0000259" key="2">
    <source>
        <dbReference type="PROSITE" id="PS51724"/>
    </source>
</evidence>
<protein>
    <submittedName>
        <fullName evidence="3">SPOR domain-containing protein</fullName>
    </submittedName>
</protein>
<dbReference type="Gene3D" id="3.30.70.1070">
    <property type="entry name" value="Sporulation related repeat"/>
    <property type="match status" value="1"/>
</dbReference>
<evidence type="ECO:0000313" key="4">
    <source>
        <dbReference type="Proteomes" id="UP001575105"/>
    </source>
</evidence>
<organism evidence="3 4">
    <name type="scientific">Natronomicrosphaera hydrolytica</name>
    <dbReference type="NCBI Taxonomy" id="3242702"/>
    <lineage>
        <taxon>Bacteria</taxon>
        <taxon>Pseudomonadati</taxon>
        <taxon>Planctomycetota</taxon>
        <taxon>Phycisphaerae</taxon>
        <taxon>Phycisphaerales</taxon>
        <taxon>Phycisphaeraceae</taxon>
        <taxon>Natronomicrosphaera</taxon>
    </lineage>
</organism>
<proteinExistence type="predicted"/>
<feature type="chain" id="PRO_5045886931" evidence="1">
    <location>
        <begin position="23"/>
        <end position="277"/>
    </location>
</feature>
<dbReference type="EMBL" id="JBGUBD010000016">
    <property type="protein sequence ID" value="MFA9480189.1"/>
    <property type="molecule type" value="Genomic_DNA"/>
</dbReference>
<comment type="caution">
    <text evidence="3">The sequence shown here is derived from an EMBL/GenBank/DDBJ whole genome shotgun (WGS) entry which is preliminary data.</text>
</comment>
<dbReference type="Pfam" id="PF05036">
    <property type="entry name" value="SPOR"/>
    <property type="match status" value="1"/>
</dbReference>
<keyword evidence="4" id="KW-1185">Reference proteome</keyword>